<evidence type="ECO:0000313" key="2">
    <source>
        <dbReference type="EMBL" id="EXB73672.1"/>
    </source>
</evidence>
<gene>
    <name evidence="2" type="ORF">L484_026833</name>
</gene>
<accession>W9RE42</accession>
<protein>
    <submittedName>
        <fullName evidence="2">Uncharacterized protein</fullName>
    </submittedName>
</protein>
<name>W9RE42_9ROSA</name>
<evidence type="ECO:0000256" key="1">
    <source>
        <dbReference type="SAM" id="MobiDB-lite"/>
    </source>
</evidence>
<evidence type="ECO:0000313" key="3">
    <source>
        <dbReference type="Proteomes" id="UP000030645"/>
    </source>
</evidence>
<keyword evidence="3" id="KW-1185">Reference proteome</keyword>
<feature type="compositionally biased region" description="Basic and acidic residues" evidence="1">
    <location>
        <begin position="44"/>
        <end position="55"/>
    </location>
</feature>
<feature type="region of interest" description="Disordered" evidence="1">
    <location>
        <begin position="44"/>
        <end position="67"/>
    </location>
</feature>
<sequence length="135" mass="15228">MKFRGQIPKNLLPHSSSDGDLENRRSKIDGCRVERESDFVSKIGHTDVEGDFLPHDEDESGDESSLRSVSSFCSTEECDRMNDREGFVGLEEVRLFTAPGNPKDLALESQAGNNLEIYPSGSSLHRLRWRRMRVG</sequence>
<dbReference type="EMBL" id="KE344640">
    <property type="protein sequence ID" value="EXB73672.1"/>
    <property type="molecule type" value="Genomic_DNA"/>
</dbReference>
<organism evidence="2 3">
    <name type="scientific">Morus notabilis</name>
    <dbReference type="NCBI Taxonomy" id="981085"/>
    <lineage>
        <taxon>Eukaryota</taxon>
        <taxon>Viridiplantae</taxon>
        <taxon>Streptophyta</taxon>
        <taxon>Embryophyta</taxon>
        <taxon>Tracheophyta</taxon>
        <taxon>Spermatophyta</taxon>
        <taxon>Magnoliopsida</taxon>
        <taxon>eudicotyledons</taxon>
        <taxon>Gunneridae</taxon>
        <taxon>Pentapetalae</taxon>
        <taxon>rosids</taxon>
        <taxon>fabids</taxon>
        <taxon>Rosales</taxon>
        <taxon>Moraceae</taxon>
        <taxon>Moreae</taxon>
        <taxon>Morus</taxon>
    </lineage>
</organism>
<reference evidence="3" key="1">
    <citation type="submission" date="2013-01" db="EMBL/GenBank/DDBJ databases">
        <title>Draft Genome Sequence of a Mulberry Tree, Morus notabilis C.K. Schneid.</title>
        <authorList>
            <person name="He N."/>
            <person name="Zhao S."/>
        </authorList>
    </citation>
    <scope>NUCLEOTIDE SEQUENCE</scope>
</reference>
<dbReference type="Proteomes" id="UP000030645">
    <property type="component" value="Unassembled WGS sequence"/>
</dbReference>
<dbReference type="AlphaFoldDB" id="W9RE42"/>
<proteinExistence type="predicted"/>
<feature type="region of interest" description="Disordered" evidence="1">
    <location>
        <begin position="1"/>
        <end position="29"/>
    </location>
</feature>